<accession>A0A1H2UIK5</accession>
<feature type="region of interest" description="Disordered" evidence="1">
    <location>
        <begin position="1"/>
        <end position="27"/>
    </location>
</feature>
<evidence type="ECO:0000256" key="1">
    <source>
        <dbReference type="SAM" id="MobiDB-lite"/>
    </source>
</evidence>
<dbReference type="AlphaFoldDB" id="A0A1H2UIK5"/>
<organism evidence="2 3">
    <name type="scientific">Haloarcula vallismortis</name>
    <name type="common">Halobacterium vallismortis</name>
    <dbReference type="NCBI Taxonomy" id="28442"/>
    <lineage>
        <taxon>Archaea</taxon>
        <taxon>Methanobacteriati</taxon>
        <taxon>Methanobacteriota</taxon>
        <taxon>Stenosarchaea group</taxon>
        <taxon>Halobacteria</taxon>
        <taxon>Halobacteriales</taxon>
        <taxon>Haloarculaceae</taxon>
        <taxon>Haloarcula</taxon>
    </lineage>
</organism>
<gene>
    <name evidence="2" type="ORF">SAMN05443574_104244</name>
</gene>
<proteinExistence type="predicted"/>
<reference evidence="2 3" key="1">
    <citation type="submission" date="2016-10" db="EMBL/GenBank/DDBJ databases">
        <authorList>
            <person name="de Groot N.N."/>
        </authorList>
    </citation>
    <scope>NUCLEOTIDE SEQUENCE [LARGE SCALE GENOMIC DNA]</scope>
    <source>
        <strain evidence="2 3">DSM 3756</strain>
    </source>
</reference>
<name>A0A1H2UIK5_HALVA</name>
<evidence type="ECO:0000313" key="2">
    <source>
        <dbReference type="EMBL" id="SDW55993.1"/>
    </source>
</evidence>
<sequence>MNGPCVTQAVRNRTTGPAHGYRVPGSGTSLYQTTKHYGILTQ</sequence>
<dbReference type="EMBL" id="FNOF01000004">
    <property type="protein sequence ID" value="SDW55993.1"/>
    <property type="molecule type" value="Genomic_DNA"/>
</dbReference>
<dbReference type="Proteomes" id="UP000182573">
    <property type="component" value="Unassembled WGS sequence"/>
</dbReference>
<evidence type="ECO:0000313" key="3">
    <source>
        <dbReference type="Proteomes" id="UP000182573"/>
    </source>
</evidence>
<protein>
    <submittedName>
        <fullName evidence="2">Uncharacterized protein</fullName>
    </submittedName>
</protein>